<comment type="subcellular location">
    <subcellularLocation>
        <location evidence="1">Cytoplasm</location>
        <location evidence="1">Cytoskeleton</location>
        <location evidence="1">Spindle</location>
    </subcellularLocation>
</comment>
<evidence type="ECO:0000313" key="11">
    <source>
        <dbReference type="Proteomes" id="UP001562354"/>
    </source>
</evidence>
<feature type="compositionally biased region" description="Low complexity" evidence="8">
    <location>
        <begin position="670"/>
        <end position="682"/>
    </location>
</feature>
<dbReference type="InterPro" id="IPR011989">
    <property type="entry name" value="ARM-like"/>
</dbReference>
<gene>
    <name evidence="10" type="ORF">AAFC00_002252</name>
</gene>
<evidence type="ECO:0000256" key="6">
    <source>
        <dbReference type="ARBA" id="ARBA00022776"/>
    </source>
</evidence>
<evidence type="ECO:0000256" key="1">
    <source>
        <dbReference type="ARBA" id="ARBA00004186"/>
    </source>
</evidence>
<comment type="function">
    <text evidence="7">Microtubule binding protein that promotes the stabilization of dynamic microtubules. Required for mitotic spindle formation.</text>
</comment>
<feature type="compositionally biased region" description="Polar residues" evidence="8">
    <location>
        <begin position="656"/>
        <end position="667"/>
    </location>
</feature>
<feature type="compositionally biased region" description="Low complexity" evidence="8">
    <location>
        <begin position="707"/>
        <end position="727"/>
    </location>
</feature>
<keyword evidence="4" id="KW-0132">Cell division</keyword>
<evidence type="ECO:0000256" key="2">
    <source>
        <dbReference type="ARBA" id="ARBA00009549"/>
    </source>
</evidence>
<comment type="subunit">
    <text evidence="3">Interacts with microtubules.</text>
</comment>
<keyword evidence="6" id="KW-0498">Mitosis</keyword>
<feature type="compositionally biased region" description="Polar residues" evidence="8">
    <location>
        <begin position="821"/>
        <end position="834"/>
    </location>
</feature>
<evidence type="ECO:0000256" key="8">
    <source>
        <dbReference type="SAM" id="MobiDB-lite"/>
    </source>
</evidence>
<keyword evidence="6" id="KW-0131">Cell cycle</keyword>
<evidence type="ECO:0000256" key="5">
    <source>
        <dbReference type="ARBA" id="ARBA00022701"/>
    </source>
</evidence>
<reference evidence="10 11" key="1">
    <citation type="submission" date="2024-07" db="EMBL/GenBank/DDBJ databases">
        <title>Draft sequence of the Neodothiora populina.</title>
        <authorList>
            <person name="Drown D.D."/>
            <person name="Schuette U.S."/>
            <person name="Buechlein A.B."/>
            <person name="Rusch D.R."/>
            <person name="Winton L.W."/>
            <person name="Adams G.A."/>
        </authorList>
    </citation>
    <scope>NUCLEOTIDE SEQUENCE [LARGE SCALE GENOMIC DNA]</scope>
    <source>
        <strain evidence="10 11">CPC 39397</strain>
    </source>
</reference>
<feature type="compositionally biased region" description="Polar residues" evidence="8">
    <location>
        <begin position="513"/>
        <end position="523"/>
    </location>
</feature>
<dbReference type="InterPro" id="IPR016024">
    <property type="entry name" value="ARM-type_fold"/>
</dbReference>
<feature type="compositionally biased region" description="Polar residues" evidence="8">
    <location>
        <begin position="859"/>
        <end position="870"/>
    </location>
</feature>
<dbReference type="Gene3D" id="1.25.10.10">
    <property type="entry name" value="Leucine-rich Repeat Variant"/>
    <property type="match status" value="2"/>
</dbReference>
<dbReference type="PANTHER" id="PTHR21567:SF9">
    <property type="entry name" value="CLIP-ASSOCIATING PROTEIN"/>
    <property type="match status" value="1"/>
</dbReference>
<keyword evidence="11" id="KW-1185">Reference proteome</keyword>
<keyword evidence="5" id="KW-0493">Microtubule</keyword>
<evidence type="ECO:0000256" key="4">
    <source>
        <dbReference type="ARBA" id="ARBA00022618"/>
    </source>
</evidence>
<feature type="compositionally biased region" description="Basic and acidic residues" evidence="8">
    <location>
        <begin position="788"/>
        <end position="801"/>
    </location>
</feature>
<proteinExistence type="inferred from homology"/>
<feature type="domain" description="TOG" evidence="9">
    <location>
        <begin position="4"/>
        <end position="231"/>
    </location>
</feature>
<evidence type="ECO:0000259" key="9">
    <source>
        <dbReference type="SMART" id="SM01349"/>
    </source>
</evidence>
<evidence type="ECO:0000256" key="7">
    <source>
        <dbReference type="ARBA" id="ARBA00024889"/>
    </source>
</evidence>
<accession>A0ABR3PGU0</accession>
<dbReference type="SUPFAM" id="SSF48371">
    <property type="entry name" value="ARM repeat"/>
    <property type="match status" value="1"/>
</dbReference>
<dbReference type="RefSeq" id="XP_069201629.1">
    <property type="nucleotide sequence ID" value="XM_069341545.1"/>
</dbReference>
<dbReference type="EMBL" id="JBFMKM010000007">
    <property type="protein sequence ID" value="KAL1305356.1"/>
    <property type="molecule type" value="Genomic_DNA"/>
</dbReference>
<sequence length="1249" mass="135771">MDQQAATLLATLRRTSAASESKLTLLNTLKSDIKHHRVPENAQPIIFDCLKYAISQQSSSTIATAALTTLSHLVKRLKIQDPEGAAIVAHAPRLYSALQDRLGDLRESHRAGASQALVDLWPFCNDDIEDLIRDDCIANGSVRAKEAGMQWVVKMNREAALPFKGFVPHMVLNLEDSDGNVRDAAKTALIDLFKHAPDRAKADLKKQLNMHSVRAGIAAQLLNNIESSAPPPEPELTMTASTRTVPTFDPRFTESINSEAAKPPPTEEIPMDPIHVHSQRELEDELRDMLPAFEGRESEENWILRDRSVTKLRRITKGNAATDYYNAYMAGIKQLQEGIIKVANSLRTTTSTNACQLVQELARTLGPALDPMVEIYAQSFIKMSAATKNIAAQNGMHTVDTLFQYVSVNARVMQHIWFAAQDKNIQPRSFAATWLRTVLSRQASSKSHFEHIGGLELADKTIKKGLNDPQPKVRESMRATYWTFAKTWPEKAAAIMNTLDDKAKTALERDSHNPNSSSATLQAGNLRASTTSRAQSRTSVRDAILAARKNMGKSQGERPVSAMAAPTLSPATSRCKSSNNLSARQPSASSTSSRTPSTHSTTSTGRSNESASSSTSTVRPNALMSGAARRPTKRPEPPRPATAEPFASRRLLRPETPSNKSPANSPRQEAAASLARTAAGSAARKKLEVDSPVASPARQPASPRHVAPAPRLPSASPAPASAAGSRPTSKDGKTPGSDDNSFARDEELTMVIPTASVTRSRQTSPVATRQRPTINKSMSAQADFQSAARDESFPEVVHEDAGTPQPRSPLPRYSPRKSISEETTQIPAPTSPRSPMSGARRLSGRAVVEIPQARAPSVPRQSSPLKTSTNAPVEEFQIHEDSVNGRALTPESTTPPMAETRVLNELPVNESSNQDPKSPTPADGARRNGEPTPPMSPESKAESVRSRKLLLSGIERIKSRTLDAHGFRKVLELVRSSDSGDIFGSVGEGKRFDDLCHGLIDYIVDTPTDLAGNNVRHSHELKRQAISILWALVNKQQPTYRKWLSSGRWCTRTLAGVFDSRRGVEGQGLLVKDLEGLAVEIAGQVHPEEGEKAVLTWLEQDNEQSNHVDELQDDAIMAQRHSAEAKSRARATALALRTLSTILTNHKTVPVLAEISTRIASITAMCLKSNDAEVRKAAVELALELHDTWPPVAAATNGAAASPAINGNKSNGTDSETKSDYWSLLERSGIPLDARNLIVYFVARRARGT</sequence>
<feature type="compositionally biased region" description="Polar residues" evidence="8">
    <location>
        <begin position="755"/>
        <end position="784"/>
    </location>
</feature>
<comment type="caution">
    <text evidence="10">The sequence shown here is derived from an EMBL/GenBank/DDBJ whole genome shotgun (WGS) entry which is preliminary data.</text>
</comment>
<dbReference type="PANTHER" id="PTHR21567">
    <property type="entry name" value="CLASP"/>
    <property type="match status" value="1"/>
</dbReference>
<feature type="compositionally biased region" description="Low complexity" evidence="8">
    <location>
        <begin position="582"/>
        <end position="617"/>
    </location>
</feature>
<feature type="compositionally biased region" description="Low complexity" evidence="8">
    <location>
        <begin position="527"/>
        <end position="538"/>
    </location>
</feature>
<feature type="region of interest" description="Disordered" evidence="8">
    <location>
        <begin position="507"/>
        <end position="843"/>
    </location>
</feature>
<protein>
    <recommendedName>
        <fullName evidence="9">TOG domain-containing protein</fullName>
    </recommendedName>
</protein>
<feature type="compositionally biased region" description="Polar residues" evidence="8">
    <location>
        <begin position="569"/>
        <end position="581"/>
    </location>
</feature>
<dbReference type="Pfam" id="PF12348">
    <property type="entry name" value="CLASP_N"/>
    <property type="match status" value="2"/>
</dbReference>
<dbReference type="SMART" id="SM01349">
    <property type="entry name" value="TOG"/>
    <property type="match status" value="2"/>
</dbReference>
<dbReference type="InterPro" id="IPR024395">
    <property type="entry name" value="CLASP_N_dom"/>
</dbReference>
<organism evidence="10 11">
    <name type="scientific">Neodothiora populina</name>
    <dbReference type="NCBI Taxonomy" id="2781224"/>
    <lineage>
        <taxon>Eukaryota</taxon>
        <taxon>Fungi</taxon>
        <taxon>Dikarya</taxon>
        <taxon>Ascomycota</taxon>
        <taxon>Pezizomycotina</taxon>
        <taxon>Dothideomycetes</taxon>
        <taxon>Dothideomycetidae</taxon>
        <taxon>Dothideales</taxon>
        <taxon>Dothioraceae</taxon>
        <taxon>Neodothiora</taxon>
    </lineage>
</organism>
<feature type="region of interest" description="Disordered" evidence="8">
    <location>
        <begin position="851"/>
        <end position="870"/>
    </location>
</feature>
<dbReference type="Proteomes" id="UP001562354">
    <property type="component" value="Unassembled WGS sequence"/>
</dbReference>
<feature type="domain" description="TOG" evidence="9">
    <location>
        <begin position="278"/>
        <end position="519"/>
    </location>
</feature>
<comment type="similarity">
    <text evidence="2">Belongs to the CLASP family.</text>
</comment>
<feature type="region of interest" description="Disordered" evidence="8">
    <location>
        <begin position="875"/>
        <end position="944"/>
    </location>
</feature>
<dbReference type="GeneID" id="95975954"/>
<name>A0ABR3PGU0_9PEZI</name>
<dbReference type="InterPro" id="IPR034085">
    <property type="entry name" value="TOG"/>
</dbReference>
<evidence type="ECO:0000256" key="3">
    <source>
        <dbReference type="ARBA" id="ARBA00011375"/>
    </source>
</evidence>
<evidence type="ECO:0000313" key="10">
    <source>
        <dbReference type="EMBL" id="KAL1305356.1"/>
    </source>
</evidence>